<feature type="domain" description="ABC transmembrane type-1" evidence="8">
    <location>
        <begin position="131"/>
        <end position="340"/>
    </location>
</feature>
<dbReference type="InterPro" id="IPR045621">
    <property type="entry name" value="BPD_transp_1_N"/>
</dbReference>
<dbReference type="SUPFAM" id="SSF161098">
    <property type="entry name" value="MetI-like"/>
    <property type="match status" value="1"/>
</dbReference>
<dbReference type="InterPro" id="IPR035906">
    <property type="entry name" value="MetI-like_sf"/>
</dbReference>
<dbReference type="Proteomes" id="UP000198977">
    <property type="component" value="Unassembled WGS sequence"/>
</dbReference>
<keyword evidence="5 7" id="KW-1133">Transmembrane helix</keyword>
<keyword evidence="6 7" id="KW-0472">Membrane</keyword>
<dbReference type="OrthoDB" id="9807402at2"/>
<dbReference type="Gene3D" id="1.10.3720.10">
    <property type="entry name" value="MetI-like"/>
    <property type="match status" value="1"/>
</dbReference>
<evidence type="ECO:0000256" key="5">
    <source>
        <dbReference type="ARBA" id="ARBA00022989"/>
    </source>
</evidence>
<dbReference type="STRING" id="74348.SAMN04488523_10934"/>
<dbReference type="PANTHER" id="PTHR43163:SF6">
    <property type="entry name" value="DIPEPTIDE TRANSPORT SYSTEM PERMEASE PROTEIN DPPB-RELATED"/>
    <property type="match status" value="1"/>
</dbReference>
<dbReference type="PANTHER" id="PTHR43163">
    <property type="entry name" value="DIPEPTIDE TRANSPORT SYSTEM PERMEASE PROTEIN DPPB-RELATED"/>
    <property type="match status" value="1"/>
</dbReference>
<evidence type="ECO:0000256" key="4">
    <source>
        <dbReference type="ARBA" id="ARBA00022692"/>
    </source>
</evidence>
<feature type="transmembrane region" description="Helical" evidence="7">
    <location>
        <begin position="217"/>
        <end position="234"/>
    </location>
</feature>
<keyword evidence="10" id="KW-1185">Reference proteome</keyword>
<reference evidence="9 10" key="1">
    <citation type="submission" date="2016-10" db="EMBL/GenBank/DDBJ databases">
        <authorList>
            <person name="de Groot N.N."/>
        </authorList>
    </citation>
    <scope>NUCLEOTIDE SEQUENCE [LARGE SCALE GENOMIC DNA]</scope>
    <source>
        <strain evidence="9 10">DSM 11443</strain>
    </source>
</reference>
<dbReference type="InterPro" id="IPR000515">
    <property type="entry name" value="MetI-like"/>
</dbReference>
<evidence type="ECO:0000256" key="2">
    <source>
        <dbReference type="ARBA" id="ARBA00022448"/>
    </source>
</evidence>
<keyword evidence="3" id="KW-1003">Cell membrane</keyword>
<keyword evidence="2 7" id="KW-0813">Transport</keyword>
<keyword evidence="4 7" id="KW-0812">Transmembrane</keyword>
<organism evidence="9 10">
    <name type="scientific">Sulfitobacter brevis</name>
    <dbReference type="NCBI Taxonomy" id="74348"/>
    <lineage>
        <taxon>Bacteria</taxon>
        <taxon>Pseudomonadati</taxon>
        <taxon>Pseudomonadota</taxon>
        <taxon>Alphaproteobacteria</taxon>
        <taxon>Rhodobacterales</taxon>
        <taxon>Roseobacteraceae</taxon>
        <taxon>Sulfitobacter</taxon>
    </lineage>
</organism>
<dbReference type="GO" id="GO:0055085">
    <property type="term" value="P:transmembrane transport"/>
    <property type="evidence" value="ECO:0007669"/>
    <property type="project" value="InterPro"/>
</dbReference>
<feature type="transmembrane region" description="Helical" evidence="7">
    <location>
        <begin position="321"/>
        <end position="347"/>
    </location>
</feature>
<evidence type="ECO:0000256" key="7">
    <source>
        <dbReference type="RuleBase" id="RU363032"/>
    </source>
</evidence>
<evidence type="ECO:0000256" key="6">
    <source>
        <dbReference type="ARBA" id="ARBA00023136"/>
    </source>
</evidence>
<evidence type="ECO:0000313" key="9">
    <source>
        <dbReference type="EMBL" id="SFE64778.1"/>
    </source>
</evidence>
<comment type="subcellular location">
    <subcellularLocation>
        <location evidence="1 7">Cell membrane</location>
        <topology evidence="1 7">Multi-pass membrane protein</topology>
    </subcellularLocation>
</comment>
<feature type="transmembrane region" description="Helical" evidence="7">
    <location>
        <begin position="170"/>
        <end position="197"/>
    </location>
</feature>
<dbReference type="PROSITE" id="PS50928">
    <property type="entry name" value="ABC_TM1"/>
    <property type="match status" value="1"/>
</dbReference>
<gene>
    <name evidence="9" type="ORF">SAMN04488523_10934</name>
</gene>
<evidence type="ECO:0000256" key="1">
    <source>
        <dbReference type="ARBA" id="ARBA00004651"/>
    </source>
</evidence>
<dbReference type="EMBL" id="FOMW01000009">
    <property type="protein sequence ID" value="SFE64778.1"/>
    <property type="molecule type" value="Genomic_DNA"/>
</dbReference>
<dbReference type="AlphaFoldDB" id="A0A1I2C985"/>
<evidence type="ECO:0000259" key="8">
    <source>
        <dbReference type="PROSITE" id="PS50928"/>
    </source>
</evidence>
<proteinExistence type="inferred from homology"/>
<feature type="transmembrane region" description="Helical" evidence="7">
    <location>
        <begin position="135"/>
        <end position="158"/>
    </location>
</feature>
<sequence length="354" mass="39929">MLNFTIRRLVLSIPTLLFISLVIFLLLQLAPGDPMAQVPLTVPPEVKQKMREALGLGQPIHIQYFKWLHQFFIVEPQVFIDWATRDSWLLGWLPNTQLSYVMNDAGNFVPQQRVISWQTRSPVMDIVIQRMPQTLWVVGLAYVVGILIAIPIGIYSAYRHYSLFDQAGTFVTMVGFSIPPFFTGPLLIVIFSVYLGWLPSIYDTTHVVNSWATFKVQFMQMIMPVMVLALQTTAQISRYMRGAMLDNLNQDYVRTARAKGLGEATVVMVHVLRNSMIPVVTVIALGMPAIFGGAIITENVFKVNGIGQLLLTALFANDIPMVMTLTFIFAILIVLFNLIADVLYGVLDPRIRYD</sequence>
<dbReference type="Pfam" id="PF00528">
    <property type="entry name" value="BPD_transp_1"/>
    <property type="match status" value="1"/>
</dbReference>
<evidence type="ECO:0000313" key="10">
    <source>
        <dbReference type="Proteomes" id="UP000198977"/>
    </source>
</evidence>
<feature type="transmembrane region" description="Helical" evidence="7">
    <location>
        <begin position="277"/>
        <end position="301"/>
    </location>
</feature>
<evidence type="ECO:0000256" key="3">
    <source>
        <dbReference type="ARBA" id="ARBA00022475"/>
    </source>
</evidence>
<dbReference type="CDD" id="cd06261">
    <property type="entry name" value="TM_PBP2"/>
    <property type="match status" value="1"/>
</dbReference>
<name>A0A1I2C985_9RHOB</name>
<dbReference type="Pfam" id="PF19300">
    <property type="entry name" value="BPD_transp_1_N"/>
    <property type="match status" value="1"/>
</dbReference>
<dbReference type="GO" id="GO:0005886">
    <property type="term" value="C:plasma membrane"/>
    <property type="evidence" value="ECO:0007669"/>
    <property type="project" value="UniProtKB-SubCell"/>
</dbReference>
<protein>
    <submittedName>
        <fullName evidence="9">Peptide/nickel transport system permease protein</fullName>
    </submittedName>
</protein>
<accession>A0A1I2C985</accession>
<comment type="similarity">
    <text evidence="7">Belongs to the binding-protein-dependent transport system permease family.</text>
</comment>
<dbReference type="RefSeq" id="WP_093924294.1">
    <property type="nucleotide sequence ID" value="NZ_FOMW01000009.1"/>
</dbReference>